<feature type="domain" description="MalT-like TPR region" evidence="2">
    <location>
        <begin position="253"/>
        <end position="436"/>
    </location>
</feature>
<dbReference type="PROSITE" id="PS50005">
    <property type="entry name" value="TPR"/>
    <property type="match status" value="3"/>
</dbReference>
<protein>
    <submittedName>
        <fullName evidence="3">Tetratricopeptide repeat protein</fullName>
    </submittedName>
</protein>
<name>A0ABU7LSF7_9PROT</name>
<feature type="repeat" description="TPR" evidence="1">
    <location>
        <begin position="287"/>
        <end position="320"/>
    </location>
</feature>
<dbReference type="Pfam" id="PF13424">
    <property type="entry name" value="TPR_12"/>
    <property type="match status" value="1"/>
</dbReference>
<evidence type="ECO:0000313" key="4">
    <source>
        <dbReference type="Proteomes" id="UP001354971"/>
    </source>
</evidence>
<evidence type="ECO:0000256" key="1">
    <source>
        <dbReference type="PROSITE-ProRule" id="PRU00339"/>
    </source>
</evidence>
<comment type="caution">
    <text evidence="3">The sequence shown here is derived from an EMBL/GenBank/DDBJ whole genome shotgun (WGS) entry which is preliminary data.</text>
</comment>
<evidence type="ECO:0000259" key="2">
    <source>
        <dbReference type="Pfam" id="PF17874"/>
    </source>
</evidence>
<keyword evidence="1" id="KW-0802">TPR repeat</keyword>
<keyword evidence="4" id="KW-1185">Reference proteome</keyword>
<proteinExistence type="predicted"/>
<dbReference type="Pfam" id="PF17874">
    <property type="entry name" value="TPR_MalT"/>
    <property type="match status" value="1"/>
</dbReference>
<dbReference type="Proteomes" id="UP001354971">
    <property type="component" value="Unassembled WGS sequence"/>
</dbReference>
<dbReference type="Gene3D" id="1.25.40.10">
    <property type="entry name" value="Tetratricopeptide repeat domain"/>
    <property type="match status" value="2"/>
</dbReference>
<dbReference type="InterPro" id="IPR041617">
    <property type="entry name" value="TPR_MalT"/>
</dbReference>
<accession>A0ABU7LSF7</accession>
<dbReference type="SMART" id="SM00028">
    <property type="entry name" value="TPR"/>
    <property type="match status" value="7"/>
</dbReference>
<dbReference type="InterPro" id="IPR011990">
    <property type="entry name" value="TPR-like_helical_dom_sf"/>
</dbReference>
<feature type="repeat" description="TPR" evidence="1">
    <location>
        <begin position="207"/>
        <end position="240"/>
    </location>
</feature>
<sequence>MNVWVSMKNATIPARSWLKRRWAPTAAAAAVIATTLGVITDLDSLITGGGGLSPTEASALAANVAIQLEARSVARGGDYGGDSDLERVIDQLAVSGERQIERALAEMETDPRAGLDRIEETASRLMRRDPGSAAQRYFAIGVLAEAVDPERAVAAYRQSLELMPDSSRTIDRLGSVYLEQGRDEEAETLHLQALELARTAGDEGEESIILGSLGAVYWRRGEYETASDYYGQALEVADLNGDLFRAARHLGNRGLMASTLGDLDAAEQYYERAISLMAELDDQIGIALARNNLGNLYRDRGELDRAEDAYRRAQAALEAGGHPQQAALTLANLGTIAESRGEFETAARFYERSLERAREYNYMRAIESAARNAGWMAMRRNDFIAARRFADEALAASEVSPDPASLADSLFLSVGVAASIGDDALARTHADRAFAIIEDRDVPPDTHAFLHDALALSAYQVGDLAEAERRAGRALEFYEAAGLPMNMAEQQLRLGSLALGGGRQDEGCAFLEQAEINFGRSGFIAEANRMVERREAEGCPAREIGGNVEPVDPG</sequence>
<dbReference type="PANTHER" id="PTHR10098:SF108">
    <property type="entry name" value="TETRATRICOPEPTIDE REPEAT PROTEIN 28"/>
    <property type="match status" value="1"/>
</dbReference>
<feature type="repeat" description="TPR" evidence="1">
    <location>
        <begin position="327"/>
        <end position="360"/>
    </location>
</feature>
<dbReference type="EMBL" id="JAZDRP010000005">
    <property type="protein sequence ID" value="MEE2526576.1"/>
    <property type="molecule type" value="Genomic_DNA"/>
</dbReference>
<dbReference type="SUPFAM" id="SSF48452">
    <property type="entry name" value="TPR-like"/>
    <property type="match status" value="3"/>
</dbReference>
<dbReference type="RefSeq" id="WP_330199239.1">
    <property type="nucleotide sequence ID" value="NZ_JAZDRP010000005.1"/>
</dbReference>
<dbReference type="PANTHER" id="PTHR10098">
    <property type="entry name" value="RAPSYN-RELATED"/>
    <property type="match status" value="1"/>
</dbReference>
<gene>
    <name evidence="3" type="ORF">V0U79_09370</name>
</gene>
<dbReference type="InterPro" id="IPR019734">
    <property type="entry name" value="TPR_rpt"/>
</dbReference>
<organism evidence="3 4">
    <name type="scientific">Hyphobacterium lacteum</name>
    <dbReference type="NCBI Taxonomy" id="3116575"/>
    <lineage>
        <taxon>Bacteria</taxon>
        <taxon>Pseudomonadati</taxon>
        <taxon>Pseudomonadota</taxon>
        <taxon>Alphaproteobacteria</taxon>
        <taxon>Maricaulales</taxon>
        <taxon>Maricaulaceae</taxon>
        <taxon>Hyphobacterium</taxon>
    </lineage>
</organism>
<evidence type="ECO:0000313" key="3">
    <source>
        <dbReference type="EMBL" id="MEE2526576.1"/>
    </source>
</evidence>
<reference evidence="3 4" key="1">
    <citation type="submission" date="2024-01" db="EMBL/GenBank/DDBJ databases">
        <title>Hyphobacterium bacterium isolated from marine sediment.</title>
        <authorList>
            <person name="Zhao S."/>
        </authorList>
    </citation>
    <scope>NUCLEOTIDE SEQUENCE [LARGE SCALE GENOMIC DNA]</scope>
    <source>
        <strain evidence="4">HN65</strain>
    </source>
</reference>